<organism evidence="1 2">
    <name type="scientific">Pygocentrus nattereri</name>
    <name type="common">Red-bellied piranha</name>
    <dbReference type="NCBI Taxonomy" id="42514"/>
    <lineage>
        <taxon>Eukaryota</taxon>
        <taxon>Metazoa</taxon>
        <taxon>Chordata</taxon>
        <taxon>Craniata</taxon>
        <taxon>Vertebrata</taxon>
        <taxon>Euteleostomi</taxon>
        <taxon>Actinopterygii</taxon>
        <taxon>Neopterygii</taxon>
        <taxon>Teleostei</taxon>
        <taxon>Ostariophysi</taxon>
        <taxon>Characiformes</taxon>
        <taxon>Characoidei</taxon>
        <taxon>Pygocentrus</taxon>
    </lineage>
</organism>
<reference evidence="1" key="3">
    <citation type="submission" date="2025-09" db="UniProtKB">
        <authorList>
            <consortium name="Ensembl"/>
        </authorList>
    </citation>
    <scope>IDENTIFICATION</scope>
</reference>
<evidence type="ECO:0000313" key="2">
    <source>
        <dbReference type="Proteomes" id="UP001501920"/>
    </source>
</evidence>
<dbReference type="Ensembl" id="ENSPNAT00000034867.2">
    <property type="protein sequence ID" value="ENSPNAP00000037941.2"/>
    <property type="gene ID" value="ENSPNAG00000030042.2"/>
</dbReference>
<dbReference type="Proteomes" id="UP001501920">
    <property type="component" value="Chromosome 1"/>
</dbReference>
<proteinExistence type="predicted"/>
<dbReference type="AlphaFoldDB" id="A0A3B4ES14"/>
<dbReference type="Gene3D" id="2.20.28.230">
    <property type="match status" value="1"/>
</dbReference>
<evidence type="ECO:0000313" key="1">
    <source>
        <dbReference type="Ensembl" id="ENSPNAP00000037941.2"/>
    </source>
</evidence>
<reference evidence="1" key="2">
    <citation type="submission" date="2025-08" db="UniProtKB">
        <authorList>
            <consortium name="Ensembl"/>
        </authorList>
    </citation>
    <scope>IDENTIFICATION</scope>
</reference>
<sequence length="77" mass="9138">MPCLLIMVFSASIYNVNNRGPKTALQDTMLYFHMIQSRFRMQCIDGYVRKAGTSNLYRCEEKNHSMRNNYLQCLYML</sequence>
<accession>A0A3B4ES14</accession>
<protein>
    <recommendedName>
        <fullName evidence="3">Secreted protein</fullName>
    </recommendedName>
</protein>
<reference evidence="1 2" key="1">
    <citation type="submission" date="2020-10" db="EMBL/GenBank/DDBJ databases">
        <title>Pygocentrus nattereri (red-bellied piranha) genome, fPygNat1, primary haplotype.</title>
        <authorList>
            <person name="Myers G."/>
            <person name="Meyer A."/>
            <person name="Karagic N."/>
            <person name="Pippel M."/>
            <person name="Winkler S."/>
            <person name="Tracey A."/>
            <person name="Wood J."/>
            <person name="Formenti G."/>
            <person name="Howe K."/>
            <person name="Fedrigo O."/>
            <person name="Jarvis E.D."/>
        </authorList>
    </citation>
    <scope>NUCLEOTIDE SEQUENCE [LARGE SCALE GENOMIC DNA]</scope>
</reference>
<name>A0A3B4ES14_PYGNA</name>
<keyword evidence="2" id="KW-1185">Reference proteome</keyword>
<evidence type="ECO:0008006" key="3">
    <source>
        <dbReference type="Google" id="ProtNLM"/>
    </source>
</evidence>